<accession>A0A223KVU0</accession>
<keyword evidence="2" id="KW-1185">Reference proteome</keyword>
<dbReference type="EMBL" id="CP018866">
    <property type="protein sequence ID" value="AST93592.1"/>
    <property type="molecule type" value="Genomic_DNA"/>
</dbReference>
<dbReference type="AlphaFoldDB" id="A0A223KVU0"/>
<name>A0A223KVU0_9BACI</name>
<evidence type="ECO:0000313" key="1">
    <source>
        <dbReference type="EMBL" id="AST93592.1"/>
    </source>
</evidence>
<reference evidence="1 2" key="1">
    <citation type="submission" date="2016-12" db="EMBL/GenBank/DDBJ databases">
        <title>The whole genome sequencing and assembly of Bacillus cohnii DSM 6307T strain.</title>
        <authorList>
            <person name="Lee Y.-J."/>
            <person name="Yi H."/>
            <person name="Bahn Y.-S."/>
            <person name="Kim J.F."/>
            <person name="Lee D.-W."/>
        </authorList>
    </citation>
    <scope>NUCLEOTIDE SEQUENCE [LARGE SCALE GENOMIC DNA]</scope>
    <source>
        <strain evidence="1 2">DSM 6307</strain>
    </source>
</reference>
<dbReference type="KEGG" id="bcoh:BC6307_21130"/>
<evidence type="ECO:0000313" key="2">
    <source>
        <dbReference type="Proteomes" id="UP000215224"/>
    </source>
</evidence>
<sequence>MFNTSRGCPRLNANLRYWEYYNMQETFDKLYEDSRHGHGTRGQETLALHDFLLVEFMYFFSSRFCPHKEKRETRLLSTLFPFFYNC</sequence>
<proteinExistence type="predicted"/>
<organism evidence="1 2">
    <name type="scientific">Sutcliffiella cohnii</name>
    <dbReference type="NCBI Taxonomy" id="33932"/>
    <lineage>
        <taxon>Bacteria</taxon>
        <taxon>Bacillati</taxon>
        <taxon>Bacillota</taxon>
        <taxon>Bacilli</taxon>
        <taxon>Bacillales</taxon>
        <taxon>Bacillaceae</taxon>
        <taxon>Sutcliffiella</taxon>
    </lineage>
</organism>
<dbReference type="Proteomes" id="UP000215224">
    <property type="component" value="Chromosome"/>
</dbReference>
<protein>
    <submittedName>
        <fullName evidence="1">Uncharacterized protein</fullName>
    </submittedName>
</protein>
<gene>
    <name evidence="1" type="ORF">BC6307_21130</name>
</gene>